<evidence type="ECO:0000256" key="3">
    <source>
        <dbReference type="ARBA" id="ARBA00023163"/>
    </source>
</evidence>
<dbReference type="GO" id="GO:0003677">
    <property type="term" value="F:DNA binding"/>
    <property type="evidence" value="ECO:0007669"/>
    <property type="project" value="UniProtKB-KW"/>
</dbReference>
<evidence type="ECO:0000259" key="4">
    <source>
        <dbReference type="PROSITE" id="PS50995"/>
    </source>
</evidence>
<evidence type="ECO:0000256" key="2">
    <source>
        <dbReference type="ARBA" id="ARBA00023125"/>
    </source>
</evidence>
<name>A0A375YKQ6_MYCPF</name>
<keyword evidence="1" id="KW-0805">Transcription regulation</keyword>
<dbReference type="RefSeq" id="WP_083146658.1">
    <property type="nucleotide sequence ID" value="NZ_MVID01000039.1"/>
</dbReference>
<evidence type="ECO:0000313" key="6">
    <source>
        <dbReference type="Proteomes" id="UP000252008"/>
    </source>
</evidence>
<sequence length="156" mass="16756">MADDPPPGAEQLRELALALHDVSWRIARFGPAQAGVDPLPASELAVLRTVMDHPDRPMSEVAQTLSMQPSNVSAAVRNLLERGLVEKHPHPHDRRVSLLSPTRKALRNRDRIEETIAATVSAALGAIPAEHAEALTGALPALRALAAALGSQTWRL</sequence>
<dbReference type="InterPro" id="IPR052526">
    <property type="entry name" value="HTH-type_Bedaq_tolerance"/>
</dbReference>
<dbReference type="PROSITE" id="PS01117">
    <property type="entry name" value="HTH_MARR_1"/>
    <property type="match status" value="1"/>
</dbReference>
<dbReference type="STRING" id="39692.BST38_27315"/>
<dbReference type="Gene3D" id="1.10.10.10">
    <property type="entry name" value="Winged helix-like DNA-binding domain superfamily/Winged helix DNA-binding domain"/>
    <property type="match status" value="1"/>
</dbReference>
<dbReference type="InterPro" id="IPR023187">
    <property type="entry name" value="Tscrpt_reg_MarR-type_CS"/>
</dbReference>
<dbReference type="AlphaFoldDB" id="A0A375YKQ6"/>
<proteinExistence type="predicted"/>
<dbReference type="SMART" id="SM00347">
    <property type="entry name" value="HTH_MARR"/>
    <property type="match status" value="1"/>
</dbReference>
<keyword evidence="6" id="KW-1185">Reference proteome</keyword>
<dbReference type="InterPro" id="IPR000835">
    <property type="entry name" value="HTH_MarR-typ"/>
</dbReference>
<dbReference type="Pfam" id="PF12802">
    <property type="entry name" value="MarR_2"/>
    <property type="match status" value="1"/>
</dbReference>
<gene>
    <name evidence="5" type="ORF">MPP7335_03481</name>
</gene>
<dbReference type="InterPro" id="IPR036390">
    <property type="entry name" value="WH_DNA-bd_sf"/>
</dbReference>
<dbReference type="SUPFAM" id="SSF46785">
    <property type="entry name" value="Winged helix' DNA-binding domain"/>
    <property type="match status" value="1"/>
</dbReference>
<reference evidence="5 6" key="1">
    <citation type="submission" date="2018-05" db="EMBL/GenBank/DDBJ databases">
        <authorList>
            <consortium name="IHU Genomes"/>
        </authorList>
    </citation>
    <scope>NUCLEOTIDE SEQUENCE [LARGE SCALE GENOMIC DNA]</scope>
    <source>
        <strain evidence="5 6">P7335</strain>
    </source>
</reference>
<keyword evidence="3" id="KW-0804">Transcription</keyword>
<keyword evidence="2" id="KW-0238">DNA-binding</keyword>
<evidence type="ECO:0000256" key="1">
    <source>
        <dbReference type="ARBA" id="ARBA00023015"/>
    </source>
</evidence>
<evidence type="ECO:0000313" key="5">
    <source>
        <dbReference type="EMBL" id="SRX81725.1"/>
    </source>
</evidence>
<dbReference type="InterPro" id="IPR036388">
    <property type="entry name" value="WH-like_DNA-bd_sf"/>
</dbReference>
<protein>
    <submittedName>
        <fullName evidence="5">MarR family transcriptional regulator [Thermomonospora curvata DSM]</fullName>
    </submittedName>
</protein>
<dbReference type="PANTHER" id="PTHR39515:SF2">
    <property type="entry name" value="HTH-TYPE TRANSCRIPTIONAL REGULATOR RV0880"/>
    <property type="match status" value="1"/>
</dbReference>
<organism evidence="5 6">
    <name type="scientific">Mycolicibacterium parafortuitum</name>
    <name type="common">Mycobacterium parafortuitum</name>
    <dbReference type="NCBI Taxonomy" id="39692"/>
    <lineage>
        <taxon>Bacteria</taxon>
        <taxon>Bacillati</taxon>
        <taxon>Actinomycetota</taxon>
        <taxon>Actinomycetes</taxon>
        <taxon>Mycobacteriales</taxon>
        <taxon>Mycobacteriaceae</taxon>
        <taxon>Mycolicibacterium</taxon>
    </lineage>
</organism>
<accession>A0A375YKQ6</accession>
<dbReference type="Proteomes" id="UP000252008">
    <property type="component" value="Unassembled WGS sequence"/>
</dbReference>
<feature type="domain" description="HTH marR-type" evidence="4">
    <location>
        <begin position="12"/>
        <end position="144"/>
    </location>
</feature>
<dbReference type="GO" id="GO:0003700">
    <property type="term" value="F:DNA-binding transcription factor activity"/>
    <property type="evidence" value="ECO:0007669"/>
    <property type="project" value="InterPro"/>
</dbReference>
<dbReference type="PROSITE" id="PS50995">
    <property type="entry name" value="HTH_MARR_2"/>
    <property type="match status" value="1"/>
</dbReference>
<dbReference type="EMBL" id="UEGS01000001">
    <property type="protein sequence ID" value="SRX81725.1"/>
    <property type="molecule type" value="Genomic_DNA"/>
</dbReference>
<dbReference type="PANTHER" id="PTHR39515">
    <property type="entry name" value="CONSERVED PROTEIN"/>
    <property type="match status" value="1"/>
</dbReference>